<dbReference type="Gene3D" id="1.10.1040.10">
    <property type="entry name" value="N-(1-d-carboxylethyl)-l-norvaline Dehydrogenase, domain 2"/>
    <property type="match status" value="1"/>
</dbReference>
<proteinExistence type="inferred from homology"/>
<dbReference type="Pfam" id="PF02737">
    <property type="entry name" value="3HCDH_N"/>
    <property type="match status" value="1"/>
</dbReference>
<gene>
    <name evidence="5" type="ORF">OKIOD_LOCUS9700</name>
</gene>
<dbReference type="InterPro" id="IPR006176">
    <property type="entry name" value="3-OHacyl-CoA_DH_NAD-bd"/>
</dbReference>
<dbReference type="InterPro" id="IPR013328">
    <property type="entry name" value="6PGD_dom2"/>
</dbReference>
<evidence type="ECO:0000259" key="4">
    <source>
        <dbReference type="Pfam" id="PF02737"/>
    </source>
</evidence>
<comment type="similarity">
    <text evidence="1">Belongs to the 3-hydroxyacyl-CoA dehydrogenase family.</text>
</comment>
<accession>A0ABN7SLZ1</accession>
<dbReference type="Pfam" id="PF00725">
    <property type="entry name" value="3HCDH"/>
    <property type="match status" value="1"/>
</dbReference>
<keyword evidence="6" id="KW-1185">Reference proteome</keyword>
<name>A0ABN7SLZ1_OIKDI</name>
<sequence>MGKGKVGIVGSGLVGKSWAMIFASAGYNVTMYDINNEAVQNALVDIEAQLLALEKSQLLRGSLSPKEQKDLITGTTSLEECIKDAFFIQSAIPENPDLKKKVFKNIAELVEKDDVIISSSTSCLMPDIIFSDSARKSQSIICHPVNPPYYAPMVEIIPHDETTQDIRKRTREIMAEVGQKPVLLNRAIDGFALNRIQYSVINESWRLVQDGIMSPEDVDTVLTAGLGMRYATIGPFETIHLNAEGVREYMEKFASSIKRVSATFGPTPDYSGEALEKICDMIEAKIPLDQMAKRRARRDKLLAGMAKLLKELDSEE</sequence>
<evidence type="ECO:0000259" key="3">
    <source>
        <dbReference type="Pfam" id="PF00725"/>
    </source>
</evidence>
<dbReference type="Proteomes" id="UP001158576">
    <property type="component" value="Chromosome 1"/>
</dbReference>
<dbReference type="PANTHER" id="PTHR48075:SF1">
    <property type="entry name" value="LAMBDA-CRYSTALLIN HOMOLOG"/>
    <property type="match status" value="1"/>
</dbReference>
<dbReference type="InterPro" id="IPR006108">
    <property type="entry name" value="3HC_DH_C"/>
</dbReference>
<dbReference type="EMBL" id="OU015566">
    <property type="protein sequence ID" value="CAG5103786.1"/>
    <property type="molecule type" value="Genomic_DNA"/>
</dbReference>
<feature type="domain" description="3-hydroxyacyl-CoA dehydrogenase NAD binding" evidence="4">
    <location>
        <begin position="5"/>
        <end position="185"/>
    </location>
</feature>
<dbReference type="PANTHER" id="PTHR48075">
    <property type="entry name" value="3-HYDROXYACYL-COA DEHYDROGENASE FAMILY PROTEIN"/>
    <property type="match status" value="1"/>
</dbReference>
<evidence type="ECO:0000256" key="1">
    <source>
        <dbReference type="ARBA" id="ARBA00009463"/>
    </source>
</evidence>
<keyword evidence="2" id="KW-0560">Oxidoreductase</keyword>
<dbReference type="InterPro" id="IPR008927">
    <property type="entry name" value="6-PGluconate_DH-like_C_sf"/>
</dbReference>
<organism evidence="5 6">
    <name type="scientific">Oikopleura dioica</name>
    <name type="common">Tunicate</name>
    <dbReference type="NCBI Taxonomy" id="34765"/>
    <lineage>
        <taxon>Eukaryota</taxon>
        <taxon>Metazoa</taxon>
        <taxon>Chordata</taxon>
        <taxon>Tunicata</taxon>
        <taxon>Appendicularia</taxon>
        <taxon>Copelata</taxon>
        <taxon>Oikopleuridae</taxon>
        <taxon>Oikopleura</taxon>
    </lineage>
</organism>
<evidence type="ECO:0000313" key="5">
    <source>
        <dbReference type="EMBL" id="CAG5103786.1"/>
    </source>
</evidence>
<dbReference type="Gene3D" id="3.40.50.720">
    <property type="entry name" value="NAD(P)-binding Rossmann-like Domain"/>
    <property type="match status" value="1"/>
</dbReference>
<feature type="domain" description="3-hydroxyacyl-CoA dehydrogenase C-terminal" evidence="3">
    <location>
        <begin position="190"/>
        <end position="248"/>
    </location>
</feature>
<protein>
    <submittedName>
        <fullName evidence="5">Oidioi.mRNA.OKI2018_I69.chr1.g935.t1.cds</fullName>
    </submittedName>
</protein>
<dbReference type="InterPro" id="IPR036291">
    <property type="entry name" value="NAD(P)-bd_dom_sf"/>
</dbReference>
<reference evidence="5 6" key="1">
    <citation type="submission" date="2021-04" db="EMBL/GenBank/DDBJ databases">
        <authorList>
            <person name="Bliznina A."/>
        </authorList>
    </citation>
    <scope>NUCLEOTIDE SEQUENCE [LARGE SCALE GENOMIC DNA]</scope>
</reference>
<dbReference type="SUPFAM" id="SSF51735">
    <property type="entry name" value="NAD(P)-binding Rossmann-fold domains"/>
    <property type="match status" value="1"/>
</dbReference>
<evidence type="ECO:0000313" key="6">
    <source>
        <dbReference type="Proteomes" id="UP001158576"/>
    </source>
</evidence>
<dbReference type="SUPFAM" id="SSF48179">
    <property type="entry name" value="6-phosphogluconate dehydrogenase C-terminal domain-like"/>
    <property type="match status" value="1"/>
</dbReference>
<evidence type="ECO:0000256" key="2">
    <source>
        <dbReference type="ARBA" id="ARBA00023002"/>
    </source>
</evidence>